<dbReference type="InterPro" id="IPR017941">
    <property type="entry name" value="Rieske_2Fe-2S"/>
</dbReference>
<dbReference type="PANTHER" id="PTHR43756">
    <property type="entry name" value="CHOLINE MONOOXYGENASE, CHLOROPLASTIC"/>
    <property type="match status" value="1"/>
</dbReference>
<dbReference type="Proteomes" id="UP001143362">
    <property type="component" value="Unassembled WGS sequence"/>
</dbReference>
<keyword evidence="6" id="KW-0411">Iron-sulfur</keyword>
<feature type="region of interest" description="Disordered" evidence="7">
    <location>
        <begin position="1"/>
        <end position="32"/>
    </location>
</feature>
<keyword evidence="4" id="KW-0560">Oxidoreductase</keyword>
<evidence type="ECO:0000259" key="8">
    <source>
        <dbReference type="PROSITE" id="PS51296"/>
    </source>
</evidence>
<evidence type="ECO:0000256" key="4">
    <source>
        <dbReference type="ARBA" id="ARBA00023002"/>
    </source>
</evidence>
<dbReference type="Gene3D" id="3.90.380.10">
    <property type="entry name" value="Naphthalene 1,2-dioxygenase Alpha Subunit, Chain A, domain 1"/>
    <property type="match status" value="1"/>
</dbReference>
<organism evidence="9 10">
    <name type="scientific">Candidatus Litorirhabdus singularis</name>
    <dbReference type="NCBI Taxonomy" id="2518993"/>
    <lineage>
        <taxon>Bacteria</taxon>
        <taxon>Pseudomonadati</taxon>
        <taxon>Pseudomonadota</taxon>
        <taxon>Gammaproteobacteria</taxon>
        <taxon>Cellvibrionales</taxon>
        <taxon>Halieaceae</taxon>
        <taxon>Candidatus Litorirhabdus</taxon>
    </lineage>
</organism>
<dbReference type="Pfam" id="PF00355">
    <property type="entry name" value="Rieske"/>
    <property type="match status" value="1"/>
</dbReference>
<evidence type="ECO:0000256" key="6">
    <source>
        <dbReference type="ARBA" id="ARBA00023014"/>
    </source>
</evidence>
<evidence type="ECO:0000256" key="2">
    <source>
        <dbReference type="ARBA" id="ARBA00022714"/>
    </source>
</evidence>
<keyword evidence="2" id="KW-0001">2Fe-2S</keyword>
<keyword evidence="10" id="KW-1185">Reference proteome</keyword>
<evidence type="ECO:0000313" key="9">
    <source>
        <dbReference type="EMBL" id="MCX2981935.1"/>
    </source>
</evidence>
<name>A0ABT3TJG6_9GAMM</name>
<evidence type="ECO:0000256" key="7">
    <source>
        <dbReference type="SAM" id="MobiDB-lite"/>
    </source>
</evidence>
<dbReference type="InterPro" id="IPR036922">
    <property type="entry name" value="Rieske_2Fe-2S_sf"/>
</dbReference>
<dbReference type="Pfam" id="PF00848">
    <property type="entry name" value="Ring_hydroxyl_A"/>
    <property type="match status" value="1"/>
</dbReference>
<comment type="caution">
    <text evidence="9">The sequence shown here is derived from an EMBL/GenBank/DDBJ whole genome shotgun (WGS) entry which is preliminary data.</text>
</comment>
<dbReference type="PROSITE" id="PS51296">
    <property type="entry name" value="RIESKE"/>
    <property type="match status" value="1"/>
</dbReference>
<evidence type="ECO:0000313" key="10">
    <source>
        <dbReference type="Proteomes" id="UP001143362"/>
    </source>
</evidence>
<dbReference type="EMBL" id="SHNN01000002">
    <property type="protein sequence ID" value="MCX2981935.1"/>
    <property type="molecule type" value="Genomic_DNA"/>
</dbReference>
<proteinExistence type="predicted"/>
<dbReference type="PRINTS" id="PR00090">
    <property type="entry name" value="RNGDIOXGNASE"/>
</dbReference>
<dbReference type="GO" id="GO:0051213">
    <property type="term" value="F:dioxygenase activity"/>
    <property type="evidence" value="ECO:0007669"/>
    <property type="project" value="UniProtKB-KW"/>
</dbReference>
<comment type="cofactor">
    <cofactor evidence="1">
        <name>Fe cation</name>
        <dbReference type="ChEBI" id="CHEBI:24875"/>
    </cofactor>
</comment>
<accession>A0ABT3TJG6</accession>
<feature type="compositionally biased region" description="Polar residues" evidence="7">
    <location>
        <begin position="1"/>
        <end position="11"/>
    </location>
</feature>
<dbReference type="SUPFAM" id="SSF55961">
    <property type="entry name" value="Bet v1-like"/>
    <property type="match status" value="1"/>
</dbReference>
<keyword evidence="3" id="KW-0479">Metal-binding</keyword>
<sequence length="467" mass="52494">MVTATSDTQPGSARAPGPSVADTLRSDSIAPPPPLLEQSYQFLGDAEIPFSRYTDTTFFQSEMEKLWPKSWQWACREEHIPDVGDHYVYDIGKWSVIVVRAEDNVIRAFLNVCSHRGTRILSTEGAGYSQSLTCPFHGWSWDLNGQLTQLPGRWDFPHVSDASHGLDEVSCERWGGFVFINIDPQAATLDNYLDCLPDHFKHFPLEQRRIKLHVEKVLPCNWKAAQEAFMEAYHNVETHNAPNGANAQYDIFGKYVSRFIHTIGSYSPESLADYAGDRWRSPPLTETEQLQALGVTDAAAAEQAEQHTARAVAAAIYREQMSADMGVDLSACSDSLMLDSIEYHLFPNMFFFPGISIPMCYRFRPNGMDTDTCIFDLMLLEPIAEGAEHQEPPEPIKLSIDQSYTEAEGLSWLAPVYDEDTGNLQMQQQGFKTSTRGGVTLGNYQESRIRRVHMTLDEFLDAPVTEA</sequence>
<dbReference type="SUPFAM" id="SSF50022">
    <property type="entry name" value="ISP domain"/>
    <property type="match status" value="1"/>
</dbReference>
<dbReference type="PANTHER" id="PTHR43756:SF5">
    <property type="entry name" value="CHOLINE MONOOXYGENASE, CHLOROPLASTIC"/>
    <property type="match status" value="1"/>
</dbReference>
<dbReference type="CDD" id="cd08882">
    <property type="entry name" value="RHO_alpha_C_MupW-like"/>
    <property type="match status" value="1"/>
</dbReference>
<dbReference type="CDD" id="cd03469">
    <property type="entry name" value="Rieske_RO_Alpha_N"/>
    <property type="match status" value="1"/>
</dbReference>
<evidence type="ECO:0000256" key="1">
    <source>
        <dbReference type="ARBA" id="ARBA00001962"/>
    </source>
</evidence>
<evidence type="ECO:0000256" key="5">
    <source>
        <dbReference type="ARBA" id="ARBA00023004"/>
    </source>
</evidence>
<dbReference type="InterPro" id="IPR015879">
    <property type="entry name" value="Ring_hydroxy_dOase_asu_C_dom"/>
</dbReference>
<keyword evidence="5" id="KW-0408">Iron</keyword>
<gene>
    <name evidence="9" type="ORF">EYC98_13820</name>
</gene>
<reference evidence="9" key="1">
    <citation type="submission" date="2019-02" db="EMBL/GenBank/DDBJ databases">
        <authorList>
            <person name="Li S.-H."/>
        </authorList>
    </citation>
    <scope>NUCLEOTIDE SEQUENCE</scope>
    <source>
        <strain evidence="9">IMCC14734</strain>
    </source>
</reference>
<protein>
    <submittedName>
        <fullName evidence="9">Aromatic ring-hydroxylating dioxygenase subunit alpha</fullName>
    </submittedName>
</protein>
<dbReference type="InterPro" id="IPR001663">
    <property type="entry name" value="Rng_hydr_dOase-A"/>
</dbReference>
<keyword evidence="9" id="KW-0223">Dioxygenase</keyword>
<evidence type="ECO:0000256" key="3">
    <source>
        <dbReference type="ARBA" id="ARBA00022723"/>
    </source>
</evidence>
<feature type="domain" description="Rieske" evidence="8">
    <location>
        <begin position="71"/>
        <end position="180"/>
    </location>
</feature>
<dbReference type="Gene3D" id="2.102.10.10">
    <property type="entry name" value="Rieske [2Fe-2S] iron-sulphur domain"/>
    <property type="match status" value="1"/>
</dbReference>